<reference evidence="2 3" key="1">
    <citation type="journal article" date="2019" name="Sci. Rep.">
        <title>Orb-weaving spider Araneus ventricosus genome elucidates the spidroin gene catalogue.</title>
        <authorList>
            <person name="Kono N."/>
            <person name="Nakamura H."/>
            <person name="Ohtoshi R."/>
            <person name="Moran D.A.P."/>
            <person name="Shinohara A."/>
            <person name="Yoshida Y."/>
            <person name="Fujiwara M."/>
            <person name="Mori M."/>
            <person name="Tomita M."/>
            <person name="Arakawa K."/>
        </authorList>
    </citation>
    <scope>NUCLEOTIDE SEQUENCE [LARGE SCALE GENOMIC DNA]</scope>
</reference>
<dbReference type="AlphaFoldDB" id="A0A4Y2AZ62"/>
<evidence type="ECO:0000313" key="2">
    <source>
        <dbReference type="EMBL" id="GBL85160.1"/>
    </source>
</evidence>
<evidence type="ECO:0000256" key="1">
    <source>
        <dbReference type="SAM" id="MobiDB-lite"/>
    </source>
</evidence>
<dbReference type="Proteomes" id="UP000499080">
    <property type="component" value="Unassembled WGS sequence"/>
</dbReference>
<gene>
    <name evidence="2" type="ORF">AVEN_221366_1</name>
</gene>
<evidence type="ECO:0008006" key="4">
    <source>
        <dbReference type="Google" id="ProtNLM"/>
    </source>
</evidence>
<dbReference type="EMBL" id="BGPR01000041">
    <property type="protein sequence ID" value="GBL85160.1"/>
    <property type="molecule type" value="Genomic_DNA"/>
</dbReference>
<name>A0A4Y2AZ62_ARAVE</name>
<sequence>MWLGEVMNPLNWGWQTTKHDLAPITTIKDPASPPYSAKCAKGCRSTCSCRKSEIMCTANCANCKGHSCSYAPPETDEQKLQMREDDQDPDEVEQTGNLLTLPLNGE</sequence>
<comment type="caution">
    <text evidence="2">The sequence shown here is derived from an EMBL/GenBank/DDBJ whole genome shotgun (WGS) entry which is preliminary data.</text>
</comment>
<accession>A0A4Y2AZ62</accession>
<proteinExistence type="predicted"/>
<protein>
    <recommendedName>
        <fullName evidence="4">Tesmin/TSO1-like CXC domain-containing protein</fullName>
    </recommendedName>
</protein>
<organism evidence="2 3">
    <name type="scientific">Araneus ventricosus</name>
    <name type="common">Orbweaver spider</name>
    <name type="synonym">Epeira ventricosa</name>
    <dbReference type="NCBI Taxonomy" id="182803"/>
    <lineage>
        <taxon>Eukaryota</taxon>
        <taxon>Metazoa</taxon>
        <taxon>Ecdysozoa</taxon>
        <taxon>Arthropoda</taxon>
        <taxon>Chelicerata</taxon>
        <taxon>Arachnida</taxon>
        <taxon>Araneae</taxon>
        <taxon>Araneomorphae</taxon>
        <taxon>Entelegynae</taxon>
        <taxon>Araneoidea</taxon>
        <taxon>Araneidae</taxon>
        <taxon>Araneus</taxon>
    </lineage>
</organism>
<feature type="region of interest" description="Disordered" evidence="1">
    <location>
        <begin position="75"/>
        <end position="106"/>
    </location>
</feature>
<keyword evidence="3" id="KW-1185">Reference proteome</keyword>
<evidence type="ECO:0000313" key="3">
    <source>
        <dbReference type="Proteomes" id="UP000499080"/>
    </source>
</evidence>